<feature type="transmembrane region" description="Helical" evidence="6">
    <location>
        <begin position="179"/>
        <end position="196"/>
    </location>
</feature>
<feature type="transmembrane region" description="Helical" evidence="6">
    <location>
        <begin position="216"/>
        <end position="236"/>
    </location>
</feature>
<dbReference type="EMBL" id="JACHWT010000002">
    <property type="protein sequence ID" value="MBB3115541.1"/>
    <property type="molecule type" value="Genomic_DNA"/>
</dbReference>
<feature type="transmembrane region" description="Helical" evidence="6">
    <location>
        <begin position="367"/>
        <end position="392"/>
    </location>
</feature>
<name>A0A8H9YAI9_9CORY</name>
<evidence type="ECO:0000313" key="8">
    <source>
        <dbReference type="Proteomes" id="UP000612712"/>
    </source>
</evidence>
<feature type="transmembrane region" description="Helical" evidence="6">
    <location>
        <begin position="74"/>
        <end position="95"/>
    </location>
</feature>
<feature type="transmembrane region" description="Helical" evidence="6">
    <location>
        <begin position="257"/>
        <end position="285"/>
    </location>
</feature>
<keyword evidence="3 6" id="KW-1133">Transmembrane helix</keyword>
<evidence type="ECO:0000256" key="1">
    <source>
        <dbReference type="ARBA" id="ARBA00004141"/>
    </source>
</evidence>
<sequence>MSAPEGRPSPADAAPAEPTGTAAPATGPATTAAARVARRARRSALLGAVFLMATSAIGPGFLTQTASFTSSLGAAFAFVIVVSVLLDIVIQLNVWRIVAVSRLRANELADRVVPGLGVVLGVAVAVGGVVFNIGNIAGAGLGAHAATGVDVRTAATVTAVLAVALFLVKKAGRIMDRVIVGLGFTMIALTVYVAVRSHPPLGEAVRNVVAPGTVDVLAIVTLVGGTVGGYITFAGAHRMLDSGQGGVENLPSVTRTSVVGVVVTGVMRSVLFLAVLGVVAGGVSLGTTNPAGDAFRAVAGDVGETLFGVVLWAAALSSVVGASYTSATFLTRRRGGGAGDRRQAVTTVVFIAVSLVLYLVMGSAPATLLVFAGAFNGLILPVGLAIMLYVAVFRSRDLLHGYRYPRWLLVLGVLGLVVTVYLAVRSFGQVFAIL</sequence>
<dbReference type="GO" id="GO:0034755">
    <property type="term" value="P:iron ion transmembrane transport"/>
    <property type="evidence" value="ECO:0007669"/>
    <property type="project" value="TreeGrafter"/>
</dbReference>
<dbReference type="InterPro" id="IPR001046">
    <property type="entry name" value="NRAMP_fam"/>
</dbReference>
<evidence type="ECO:0000313" key="7">
    <source>
        <dbReference type="EMBL" id="MBB3115541.1"/>
    </source>
</evidence>
<accession>A0A8H9YAI9</accession>
<dbReference type="GO" id="GO:0015086">
    <property type="term" value="F:cadmium ion transmembrane transporter activity"/>
    <property type="evidence" value="ECO:0007669"/>
    <property type="project" value="TreeGrafter"/>
</dbReference>
<evidence type="ECO:0000256" key="2">
    <source>
        <dbReference type="ARBA" id="ARBA00022692"/>
    </source>
</evidence>
<feature type="transmembrane region" description="Helical" evidence="6">
    <location>
        <begin position="305"/>
        <end position="331"/>
    </location>
</feature>
<feature type="region of interest" description="Disordered" evidence="5">
    <location>
        <begin position="1"/>
        <end position="29"/>
    </location>
</feature>
<feature type="transmembrane region" description="Helical" evidence="6">
    <location>
        <begin position="404"/>
        <end position="424"/>
    </location>
</feature>
<protein>
    <submittedName>
        <fullName evidence="7">Mn2+/Fe2+ NRAMP family transporter</fullName>
    </submittedName>
</protein>
<feature type="transmembrane region" description="Helical" evidence="6">
    <location>
        <begin position="116"/>
        <end position="137"/>
    </location>
</feature>
<dbReference type="PANTHER" id="PTHR11706:SF2">
    <property type="entry name" value="TRANSPORTER PROTEIN"/>
    <property type="match status" value="1"/>
</dbReference>
<dbReference type="RefSeq" id="WP_375781336.1">
    <property type="nucleotide sequence ID" value="NZ_CP047187.1"/>
</dbReference>
<comment type="subcellular location">
    <subcellularLocation>
        <location evidence="1">Membrane</location>
        <topology evidence="1">Multi-pass membrane protein</topology>
    </subcellularLocation>
</comment>
<comment type="caution">
    <text evidence="7">The sequence shown here is derived from an EMBL/GenBank/DDBJ whole genome shotgun (WGS) entry which is preliminary data.</text>
</comment>
<evidence type="ECO:0000256" key="3">
    <source>
        <dbReference type="ARBA" id="ARBA00022989"/>
    </source>
</evidence>
<proteinExistence type="predicted"/>
<evidence type="ECO:0000256" key="5">
    <source>
        <dbReference type="SAM" id="MobiDB-lite"/>
    </source>
</evidence>
<feature type="transmembrane region" description="Helical" evidence="6">
    <location>
        <begin position="44"/>
        <end position="62"/>
    </location>
</feature>
<organism evidence="7 8">
    <name type="scientific">Corynebacterium bovis DSM 20582 = CIP 54.80</name>
    <dbReference type="NCBI Taxonomy" id="927655"/>
    <lineage>
        <taxon>Bacteria</taxon>
        <taxon>Bacillati</taxon>
        <taxon>Actinomycetota</taxon>
        <taxon>Actinomycetes</taxon>
        <taxon>Mycobacteriales</taxon>
        <taxon>Corynebacteriaceae</taxon>
        <taxon>Corynebacterium</taxon>
    </lineage>
</organism>
<reference evidence="7" key="1">
    <citation type="submission" date="2020-08" db="EMBL/GenBank/DDBJ databases">
        <title>Sequencing the genomes of 1000 actinobacteria strains.</title>
        <authorList>
            <person name="Klenk H.-P."/>
        </authorList>
    </citation>
    <scope>NUCLEOTIDE SEQUENCE</scope>
    <source>
        <strain evidence="7">DSM 20582</strain>
    </source>
</reference>
<gene>
    <name evidence="7" type="ORF">FHU32_000745</name>
</gene>
<dbReference type="AlphaFoldDB" id="A0A8H9YAI9"/>
<dbReference type="GO" id="GO:0005886">
    <property type="term" value="C:plasma membrane"/>
    <property type="evidence" value="ECO:0007669"/>
    <property type="project" value="TreeGrafter"/>
</dbReference>
<feature type="compositionally biased region" description="Low complexity" evidence="5">
    <location>
        <begin position="10"/>
        <end position="29"/>
    </location>
</feature>
<dbReference type="PANTHER" id="PTHR11706">
    <property type="entry name" value="SOLUTE CARRIER PROTEIN FAMILY 11 MEMBER"/>
    <property type="match status" value="1"/>
</dbReference>
<keyword evidence="2 6" id="KW-0812">Transmembrane</keyword>
<dbReference type="Pfam" id="PF01566">
    <property type="entry name" value="Nramp"/>
    <property type="match status" value="1"/>
</dbReference>
<keyword evidence="4 6" id="KW-0472">Membrane</keyword>
<feature type="transmembrane region" description="Helical" evidence="6">
    <location>
        <begin position="149"/>
        <end position="167"/>
    </location>
</feature>
<evidence type="ECO:0000256" key="6">
    <source>
        <dbReference type="SAM" id="Phobius"/>
    </source>
</evidence>
<evidence type="ECO:0000256" key="4">
    <source>
        <dbReference type="ARBA" id="ARBA00023136"/>
    </source>
</evidence>
<dbReference type="Proteomes" id="UP000612712">
    <property type="component" value="Unassembled WGS sequence"/>
</dbReference>
<dbReference type="GO" id="GO:0005384">
    <property type="term" value="F:manganese ion transmembrane transporter activity"/>
    <property type="evidence" value="ECO:0007669"/>
    <property type="project" value="TreeGrafter"/>
</dbReference>
<dbReference type="GeneID" id="60809163"/>
<feature type="transmembrane region" description="Helical" evidence="6">
    <location>
        <begin position="343"/>
        <end position="361"/>
    </location>
</feature>